<dbReference type="InterPro" id="IPR030395">
    <property type="entry name" value="GP_PDE_dom"/>
</dbReference>
<dbReference type="GO" id="GO:0008889">
    <property type="term" value="F:glycerophosphodiester phosphodiesterase activity"/>
    <property type="evidence" value="ECO:0007669"/>
    <property type="project" value="UniProtKB-EC"/>
</dbReference>
<proteinExistence type="predicted"/>
<protein>
    <submittedName>
        <fullName evidence="3">Glycerophosphodiester phosphodiesterase</fullName>
        <ecNumber evidence="3">3.1.4.46</ecNumber>
    </submittedName>
</protein>
<dbReference type="AlphaFoldDB" id="A0A7K0CK39"/>
<evidence type="ECO:0000313" key="3">
    <source>
        <dbReference type="EMBL" id="MQY13857.1"/>
    </source>
</evidence>
<dbReference type="RefSeq" id="WP_153453982.1">
    <property type="nucleotide sequence ID" value="NZ_WEGJ01000016.1"/>
</dbReference>
<keyword evidence="4" id="KW-1185">Reference proteome</keyword>
<feature type="chain" id="PRO_5039540476" evidence="1">
    <location>
        <begin position="28"/>
        <end position="297"/>
    </location>
</feature>
<dbReference type="EC" id="3.1.4.46" evidence="3"/>
<accession>A0A7K0CK39</accession>
<reference evidence="3 4" key="1">
    <citation type="submission" date="2019-10" db="EMBL/GenBank/DDBJ databases">
        <title>Streptomyces smaragdinus sp. nov. and Streptomyces fabii sp. nov., isolated from the gut of fungus growing-termite Macrotermes natalensis.</title>
        <authorList>
            <person name="Schwitalla J."/>
            <person name="Benndorf R."/>
            <person name="Martin K."/>
            <person name="De Beer W."/>
            <person name="Kaster A.-K."/>
            <person name="Vollmers J."/>
            <person name="Poulsen M."/>
            <person name="Beemelmanns C."/>
        </authorList>
    </citation>
    <scope>NUCLEOTIDE SEQUENCE [LARGE SCALE GENOMIC DNA]</scope>
    <source>
        <strain evidence="3 4">RB5</strain>
    </source>
</reference>
<evidence type="ECO:0000259" key="2">
    <source>
        <dbReference type="PROSITE" id="PS51704"/>
    </source>
</evidence>
<dbReference type="InterPro" id="IPR017946">
    <property type="entry name" value="PLC-like_Pdiesterase_TIM-brl"/>
</dbReference>
<keyword evidence="3" id="KW-0378">Hydrolase</keyword>
<dbReference type="OrthoDB" id="3268277at2"/>
<dbReference type="EMBL" id="WEGJ01000016">
    <property type="protein sequence ID" value="MQY13857.1"/>
    <property type="molecule type" value="Genomic_DNA"/>
</dbReference>
<dbReference type="GO" id="GO:0006629">
    <property type="term" value="P:lipid metabolic process"/>
    <property type="evidence" value="ECO:0007669"/>
    <property type="project" value="InterPro"/>
</dbReference>
<name>A0A7K0CK39_9ACTN</name>
<gene>
    <name evidence="3" type="primary">glpQ_4</name>
    <name evidence="3" type="ORF">SRB5_40130</name>
</gene>
<dbReference type="PANTHER" id="PTHR46211">
    <property type="entry name" value="GLYCEROPHOSPHORYL DIESTER PHOSPHODIESTERASE"/>
    <property type="match status" value="1"/>
</dbReference>
<dbReference type="Gene3D" id="3.20.20.190">
    <property type="entry name" value="Phosphatidylinositol (PI) phosphodiesterase"/>
    <property type="match status" value="1"/>
</dbReference>
<sequence>MRVPTRLPVTVLAGAAIVVSSVVGLNAGDSAANTAPMTEARRPIPHRVAVYAHRGSSGSTPENTLAAVDFAVAQHADFVETDVRRTRDGRLVVMHDEGLGRTTDVEDVFPGRAPYRVRDFTLREIKRLDAGSWFSPQFAGERVPTLGEFVGRIGRRSGLLLEIKDLGVEQDIARELKRRPGYLTQAVAERKLIIQSFRVSSVRAIHKLLPEVPVAILYGVKPTDAALVEAASWADHINPRKDLTDRKLIDRVHDLGMRIAPYSLDTGQEMRKFLAMDVDGVITDNPGTLHDIETISR</sequence>
<evidence type="ECO:0000313" key="4">
    <source>
        <dbReference type="Proteomes" id="UP000466345"/>
    </source>
</evidence>
<dbReference type="PROSITE" id="PS51704">
    <property type="entry name" value="GP_PDE"/>
    <property type="match status" value="1"/>
</dbReference>
<dbReference type="Pfam" id="PF03009">
    <property type="entry name" value="GDPD"/>
    <property type="match status" value="1"/>
</dbReference>
<feature type="domain" description="GP-PDE" evidence="2">
    <location>
        <begin position="48"/>
        <end position="293"/>
    </location>
</feature>
<keyword evidence="1" id="KW-0732">Signal</keyword>
<feature type="signal peptide" evidence="1">
    <location>
        <begin position="1"/>
        <end position="27"/>
    </location>
</feature>
<comment type="caution">
    <text evidence="3">The sequence shown here is derived from an EMBL/GenBank/DDBJ whole genome shotgun (WGS) entry which is preliminary data.</text>
</comment>
<dbReference type="Proteomes" id="UP000466345">
    <property type="component" value="Unassembled WGS sequence"/>
</dbReference>
<dbReference type="PANTHER" id="PTHR46211:SF1">
    <property type="entry name" value="GLYCEROPHOSPHODIESTER PHOSPHODIESTERASE, CYTOPLASMIC"/>
    <property type="match status" value="1"/>
</dbReference>
<evidence type="ECO:0000256" key="1">
    <source>
        <dbReference type="SAM" id="SignalP"/>
    </source>
</evidence>
<organism evidence="3 4">
    <name type="scientific">Streptomyces smaragdinus</name>
    <dbReference type="NCBI Taxonomy" id="2585196"/>
    <lineage>
        <taxon>Bacteria</taxon>
        <taxon>Bacillati</taxon>
        <taxon>Actinomycetota</taxon>
        <taxon>Actinomycetes</taxon>
        <taxon>Kitasatosporales</taxon>
        <taxon>Streptomycetaceae</taxon>
        <taxon>Streptomyces</taxon>
    </lineage>
</organism>
<dbReference type="SUPFAM" id="SSF51695">
    <property type="entry name" value="PLC-like phosphodiesterases"/>
    <property type="match status" value="1"/>
</dbReference>